<keyword evidence="2" id="KW-0732">Signal</keyword>
<evidence type="ECO:0000256" key="1">
    <source>
        <dbReference type="SAM" id="MobiDB-lite"/>
    </source>
</evidence>
<feature type="region of interest" description="Disordered" evidence="1">
    <location>
        <begin position="20"/>
        <end position="98"/>
    </location>
</feature>
<feature type="chain" id="PRO_5007837558" evidence="2">
    <location>
        <begin position="18"/>
        <end position="98"/>
    </location>
</feature>
<proteinExistence type="predicted"/>
<sequence length="98" mass="10525">MKLALTTIFTLVAFVAAKPTPNRADGDAEIQGWPSKGPEIRADGDAVIQGWPSKGPGKRTETRADGDAEIQDWPPGCTYCRRDQIGAEPQDRKASSGK</sequence>
<accession>A0A162N3Z9</accession>
<feature type="signal peptide" evidence="2">
    <location>
        <begin position="1"/>
        <end position="17"/>
    </location>
</feature>
<evidence type="ECO:0000256" key="2">
    <source>
        <dbReference type="SAM" id="SignalP"/>
    </source>
</evidence>
<name>A0A162N3Z9_CORDF</name>
<dbReference type="EMBL" id="AZHF01000005">
    <property type="protein sequence ID" value="OAA75189.1"/>
    <property type="molecule type" value="Genomic_DNA"/>
</dbReference>
<dbReference type="Proteomes" id="UP000076881">
    <property type="component" value="Unassembled WGS sequence"/>
</dbReference>
<reference evidence="3 4" key="1">
    <citation type="journal article" date="2016" name="Genome Biol. Evol.">
        <title>Divergent and convergent evolution of fungal pathogenicity.</title>
        <authorList>
            <person name="Shang Y."/>
            <person name="Xiao G."/>
            <person name="Zheng P."/>
            <person name="Cen K."/>
            <person name="Zhan S."/>
            <person name="Wang C."/>
        </authorList>
    </citation>
    <scope>NUCLEOTIDE SEQUENCE [LARGE SCALE GENOMIC DNA]</scope>
    <source>
        <strain evidence="3 4">RCEF 1005</strain>
    </source>
</reference>
<keyword evidence="4" id="KW-1185">Reference proteome</keyword>
<dbReference type="AlphaFoldDB" id="A0A162N3Z9"/>
<gene>
    <name evidence="3" type="ORF">LEL_07177</name>
</gene>
<feature type="compositionally biased region" description="Basic and acidic residues" evidence="1">
    <location>
        <begin position="80"/>
        <end position="98"/>
    </location>
</feature>
<organism evidence="3 4">
    <name type="scientific">Akanthomyces lecanii RCEF 1005</name>
    <dbReference type="NCBI Taxonomy" id="1081108"/>
    <lineage>
        <taxon>Eukaryota</taxon>
        <taxon>Fungi</taxon>
        <taxon>Dikarya</taxon>
        <taxon>Ascomycota</taxon>
        <taxon>Pezizomycotina</taxon>
        <taxon>Sordariomycetes</taxon>
        <taxon>Hypocreomycetidae</taxon>
        <taxon>Hypocreales</taxon>
        <taxon>Cordycipitaceae</taxon>
        <taxon>Akanthomyces</taxon>
        <taxon>Cordyceps confragosa</taxon>
    </lineage>
</organism>
<comment type="caution">
    <text evidence="3">The sequence shown here is derived from an EMBL/GenBank/DDBJ whole genome shotgun (WGS) entry which is preliminary data.</text>
</comment>
<protein>
    <submittedName>
        <fullName evidence="3">Uncharacterized protein</fullName>
    </submittedName>
</protein>
<evidence type="ECO:0000313" key="4">
    <source>
        <dbReference type="Proteomes" id="UP000076881"/>
    </source>
</evidence>
<evidence type="ECO:0000313" key="3">
    <source>
        <dbReference type="EMBL" id="OAA75189.1"/>
    </source>
</evidence>